<reference evidence="2" key="2">
    <citation type="journal article" date="2015" name="Data Brief">
        <title>Shoot transcriptome of the giant reed, Arundo donax.</title>
        <authorList>
            <person name="Barrero R.A."/>
            <person name="Guerrero F.D."/>
            <person name="Moolhuijzen P."/>
            <person name="Goolsby J.A."/>
            <person name="Tidwell J."/>
            <person name="Bellgard S.E."/>
            <person name="Bellgard M.I."/>
        </authorList>
    </citation>
    <scope>NUCLEOTIDE SEQUENCE</scope>
    <source>
        <tissue evidence="2">Shoot tissue taken approximately 20 cm above the soil surface</tissue>
    </source>
</reference>
<protein>
    <submittedName>
        <fullName evidence="2">Uncharacterized protein</fullName>
    </submittedName>
</protein>
<feature type="transmembrane region" description="Helical" evidence="1">
    <location>
        <begin position="7"/>
        <end position="29"/>
    </location>
</feature>
<keyword evidence="1" id="KW-1133">Transmembrane helix</keyword>
<dbReference type="AlphaFoldDB" id="A0A0A9FJC8"/>
<dbReference type="EMBL" id="GBRH01185444">
    <property type="protein sequence ID" value="JAE12452.1"/>
    <property type="molecule type" value="Transcribed_RNA"/>
</dbReference>
<keyword evidence="1" id="KW-0812">Transmembrane</keyword>
<proteinExistence type="predicted"/>
<organism evidence="2">
    <name type="scientific">Arundo donax</name>
    <name type="common">Giant reed</name>
    <name type="synonym">Donax arundinaceus</name>
    <dbReference type="NCBI Taxonomy" id="35708"/>
    <lineage>
        <taxon>Eukaryota</taxon>
        <taxon>Viridiplantae</taxon>
        <taxon>Streptophyta</taxon>
        <taxon>Embryophyta</taxon>
        <taxon>Tracheophyta</taxon>
        <taxon>Spermatophyta</taxon>
        <taxon>Magnoliopsida</taxon>
        <taxon>Liliopsida</taxon>
        <taxon>Poales</taxon>
        <taxon>Poaceae</taxon>
        <taxon>PACMAD clade</taxon>
        <taxon>Arundinoideae</taxon>
        <taxon>Arundineae</taxon>
        <taxon>Arundo</taxon>
    </lineage>
</organism>
<evidence type="ECO:0000256" key="1">
    <source>
        <dbReference type="SAM" id="Phobius"/>
    </source>
</evidence>
<name>A0A0A9FJC8_ARUDO</name>
<evidence type="ECO:0000313" key="2">
    <source>
        <dbReference type="EMBL" id="JAE12452.1"/>
    </source>
</evidence>
<accession>A0A0A9FJC8</accession>
<reference evidence="2" key="1">
    <citation type="submission" date="2014-09" db="EMBL/GenBank/DDBJ databases">
        <authorList>
            <person name="Magalhaes I.L.F."/>
            <person name="Oliveira U."/>
            <person name="Santos F.R."/>
            <person name="Vidigal T.H.D.A."/>
            <person name="Brescovit A.D."/>
            <person name="Santos A.J."/>
        </authorList>
    </citation>
    <scope>NUCLEOTIDE SEQUENCE</scope>
    <source>
        <tissue evidence="2">Shoot tissue taken approximately 20 cm above the soil surface</tissue>
    </source>
</reference>
<keyword evidence="1" id="KW-0472">Membrane</keyword>
<sequence length="88" mass="10489">MIHMRCFSTYFCCLICCIWLDTFVCLVNMHVSAHTFTVSNYWIAIQYPFCLSFEFAVQNTWKLMHWGVSVLWIVDDNFAYPKKLYVAL</sequence>